<protein>
    <submittedName>
        <fullName evidence="1">Uncharacterized protein</fullName>
    </submittedName>
</protein>
<comment type="caution">
    <text evidence="1">The sequence shown here is derived from an EMBL/GenBank/DDBJ whole genome shotgun (WGS) entry which is preliminary data.</text>
</comment>
<name>A0A0F9PUV7_9ZZZZ</name>
<accession>A0A0F9PUV7</accession>
<organism evidence="1">
    <name type="scientific">marine sediment metagenome</name>
    <dbReference type="NCBI Taxonomy" id="412755"/>
    <lineage>
        <taxon>unclassified sequences</taxon>
        <taxon>metagenomes</taxon>
        <taxon>ecological metagenomes</taxon>
    </lineage>
</organism>
<gene>
    <name evidence="1" type="ORF">LCGC14_1093410</name>
</gene>
<sequence length="62" mass="6965">MLDSKGNYFYIGNTLVSSKYPDTDSGIICIDITGKIAYFEPNPHFTEGPIFCLNQKSLDRSK</sequence>
<dbReference type="EMBL" id="LAZR01004872">
    <property type="protein sequence ID" value="KKN04846.1"/>
    <property type="molecule type" value="Genomic_DNA"/>
</dbReference>
<reference evidence="1" key="1">
    <citation type="journal article" date="2015" name="Nature">
        <title>Complex archaea that bridge the gap between prokaryotes and eukaryotes.</title>
        <authorList>
            <person name="Spang A."/>
            <person name="Saw J.H."/>
            <person name="Jorgensen S.L."/>
            <person name="Zaremba-Niedzwiedzka K."/>
            <person name="Martijn J."/>
            <person name="Lind A.E."/>
            <person name="van Eijk R."/>
            <person name="Schleper C."/>
            <person name="Guy L."/>
            <person name="Ettema T.J."/>
        </authorList>
    </citation>
    <scope>NUCLEOTIDE SEQUENCE</scope>
</reference>
<evidence type="ECO:0000313" key="1">
    <source>
        <dbReference type="EMBL" id="KKN04846.1"/>
    </source>
</evidence>
<dbReference type="AlphaFoldDB" id="A0A0F9PUV7"/>
<proteinExistence type="predicted"/>